<evidence type="ECO:0000256" key="5">
    <source>
        <dbReference type="ARBA" id="ARBA00022801"/>
    </source>
</evidence>
<keyword evidence="2 8" id="KW-0121">Carboxypeptidase</keyword>
<keyword evidence="6" id="KW-0325">Glycoprotein</keyword>
<dbReference type="Pfam" id="PF00450">
    <property type="entry name" value="Peptidase_S10"/>
    <property type="match status" value="1"/>
</dbReference>
<feature type="signal peptide" evidence="7">
    <location>
        <begin position="1"/>
        <end position="21"/>
    </location>
</feature>
<keyword evidence="3" id="KW-0645">Protease</keyword>
<keyword evidence="4 7" id="KW-0732">Signal</keyword>
<evidence type="ECO:0000313" key="8">
    <source>
        <dbReference type="EMBL" id="JAP86755.1"/>
    </source>
</evidence>
<dbReference type="PANTHER" id="PTHR11802">
    <property type="entry name" value="SERINE PROTEASE FAMILY S10 SERINE CARBOXYPEPTIDASE"/>
    <property type="match status" value="1"/>
</dbReference>
<keyword evidence="5" id="KW-0378">Hydrolase</keyword>
<dbReference type="AlphaFoldDB" id="A0A131Z7G1"/>
<evidence type="ECO:0000256" key="3">
    <source>
        <dbReference type="ARBA" id="ARBA00022670"/>
    </source>
</evidence>
<sequence length="497" mass="55834">MISTLSWTLFVIAAGFQYVGSDTPGANAEGGQQVSEGQPPKLSADSGKLLLTPYIDACNYTTAKKLSKVTYFEKFTKADAYSGYITVNESTGSNLFFLFIEAAVKTDSTPLLLWTQGGPGLSALFGLFLENGPAAFYSSEIILPRMSTLQKHMSVIYVDLPVGAGFSYTNPDTYPKTLEEIVAHVMNFLKQFLELFQEYQGRDIYLAGESYGARYSVAVADHMLQTPEKLNVHLAGVIGGNGFLGPILETADSSDFLYEVSMLTAEGRVNFSTQFKTMMGLLEPAAKNQSIALYLFKMLFSTIFTNTPPTLFQNLTLYEDHASPLHTKRPLHMQLCYLFLSNSKEFKKAIHVGEDAFFQYNHLPLIYSFAFDWFRDIRNMTQRVLDKTRMLVYLGQLDALFPSVKQREHFAKLQWTHAEAYQKAIRTPWKPSSWESHRGFAGYTKKVTNFIETVLLNMSHYGAADRPDEVYELIMEFVNNSTPVQSEAAGALDEKKQ</sequence>
<proteinExistence type="inferred from homology"/>
<dbReference type="GO" id="GO:0004185">
    <property type="term" value="F:serine-type carboxypeptidase activity"/>
    <property type="evidence" value="ECO:0007669"/>
    <property type="project" value="InterPro"/>
</dbReference>
<dbReference type="InterPro" id="IPR001563">
    <property type="entry name" value="Peptidase_S10"/>
</dbReference>
<protein>
    <submittedName>
        <fullName evidence="8">Serine carboxypeptidase</fullName>
    </submittedName>
</protein>
<accession>A0A131Z7G1</accession>
<dbReference type="Gene3D" id="3.40.50.1820">
    <property type="entry name" value="alpha/beta hydrolase"/>
    <property type="match status" value="1"/>
</dbReference>
<evidence type="ECO:0000256" key="4">
    <source>
        <dbReference type="ARBA" id="ARBA00022729"/>
    </source>
</evidence>
<evidence type="ECO:0000256" key="2">
    <source>
        <dbReference type="ARBA" id="ARBA00022645"/>
    </source>
</evidence>
<dbReference type="InterPro" id="IPR029058">
    <property type="entry name" value="AB_hydrolase_fold"/>
</dbReference>
<organism evidence="8">
    <name type="scientific">Rhipicephalus appendiculatus</name>
    <name type="common">Brown ear tick</name>
    <dbReference type="NCBI Taxonomy" id="34631"/>
    <lineage>
        <taxon>Eukaryota</taxon>
        <taxon>Metazoa</taxon>
        <taxon>Ecdysozoa</taxon>
        <taxon>Arthropoda</taxon>
        <taxon>Chelicerata</taxon>
        <taxon>Arachnida</taxon>
        <taxon>Acari</taxon>
        <taxon>Parasitiformes</taxon>
        <taxon>Ixodida</taxon>
        <taxon>Ixodoidea</taxon>
        <taxon>Ixodidae</taxon>
        <taxon>Rhipicephalinae</taxon>
        <taxon>Rhipicephalus</taxon>
        <taxon>Rhipicephalus</taxon>
    </lineage>
</organism>
<dbReference type="PANTHER" id="PTHR11802:SF472">
    <property type="entry name" value="SERINE CARBOXYPEPTIDASE CPVL-RELATED"/>
    <property type="match status" value="1"/>
</dbReference>
<evidence type="ECO:0000256" key="1">
    <source>
        <dbReference type="ARBA" id="ARBA00009431"/>
    </source>
</evidence>
<evidence type="ECO:0000256" key="6">
    <source>
        <dbReference type="ARBA" id="ARBA00023180"/>
    </source>
</evidence>
<dbReference type="GO" id="GO:0006508">
    <property type="term" value="P:proteolysis"/>
    <property type="evidence" value="ECO:0007669"/>
    <property type="project" value="UniProtKB-KW"/>
</dbReference>
<dbReference type="EMBL" id="GEDV01001802">
    <property type="protein sequence ID" value="JAP86755.1"/>
    <property type="molecule type" value="Transcribed_RNA"/>
</dbReference>
<comment type="similarity">
    <text evidence="1">Belongs to the peptidase S10 family.</text>
</comment>
<name>A0A131Z7G1_RHIAP</name>
<dbReference type="SUPFAM" id="SSF53474">
    <property type="entry name" value="alpha/beta-Hydrolases"/>
    <property type="match status" value="1"/>
</dbReference>
<feature type="chain" id="PRO_5007287016" evidence="7">
    <location>
        <begin position="22"/>
        <end position="497"/>
    </location>
</feature>
<reference evidence="8" key="1">
    <citation type="journal article" date="2016" name="Ticks Tick Borne Dis.">
        <title>De novo assembly and annotation of the salivary gland transcriptome of Rhipicephalus appendiculatus male and female ticks during blood feeding.</title>
        <authorList>
            <person name="de Castro M.H."/>
            <person name="de Klerk D."/>
            <person name="Pienaar R."/>
            <person name="Latif A.A."/>
            <person name="Rees D.J."/>
            <person name="Mans B.J."/>
        </authorList>
    </citation>
    <scope>NUCLEOTIDE SEQUENCE</scope>
    <source>
        <tissue evidence="8">Salivary glands</tissue>
    </source>
</reference>
<evidence type="ECO:0000256" key="7">
    <source>
        <dbReference type="SAM" id="SignalP"/>
    </source>
</evidence>
<dbReference type="PRINTS" id="PR00724">
    <property type="entry name" value="CRBOXYPTASEC"/>
</dbReference>